<evidence type="ECO:0000313" key="13">
    <source>
        <dbReference type="Proteomes" id="UP000051379"/>
    </source>
</evidence>
<evidence type="ECO:0000256" key="8">
    <source>
        <dbReference type="ARBA" id="ARBA00023010"/>
    </source>
</evidence>
<feature type="transmembrane region" description="Helical" evidence="11">
    <location>
        <begin position="12"/>
        <end position="36"/>
    </location>
</feature>
<dbReference type="EMBL" id="AZDO01000090">
    <property type="protein sequence ID" value="KRK93053.1"/>
    <property type="molecule type" value="Genomic_DNA"/>
</dbReference>
<organism evidence="12 13">
    <name type="scientific">Companilactobacillus futsaii JCM 17355</name>
    <dbReference type="NCBI Taxonomy" id="1423818"/>
    <lineage>
        <taxon>Bacteria</taxon>
        <taxon>Bacillati</taxon>
        <taxon>Bacillota</taxon>
        <taxon>Bacilli</taxon>
        <taxon>Lactobacillales</taxon>
        <taxon>Lactobacillaceae</taxon>
        <taxon>Companilactobacillus</taxon>
    </lineage>
</organism>
<evidence type="ECO:0000256" key="1">
    <source>
        <dbReference type="ARBA" id="ARBA00004162"/>
    </source>
</evidence>
<evidence type="ECO:0000313" key="12">
    <source>
        <dbReference type="EMBL" id="KRK93053.1"/>
    </source>
</evidence>
<evidence type="ECO:0000256" key="7">
    <source>
        <dbReference type="ARBA" id="ARBA00022989"/>
    </source>
</evidence>
<keyword evidence="3" id="KW-0813">Transport</keyword>
<dbReference type="PRINTS" id="PR01853">
    <property type="entry name" value="YAJCTRNLCASE"/>
</dbReference>
<comment type="similarity">
    <text evidence="2">Belongs to the YajC family.</text>
</comment>
<sequence>MENLNMLTLGAAGAGGSMGLMIFVVIMFVGMYFLSIRPQKKQQQKRQEMLKGMNKGDKVVTLGGIKGVIASIDRNNKEVVVDCDGIYLTFDLNFIRRAEPGNSVTAAKEDSAEAKNEKKEAPAEEPKEAETEKVETADEKLAEDQKVEEPKAEESKDAEDTKEETK</sequence>
<evidence type="ECO:0000256" key="11">
    <source>
        <dbReference type="SAM" id="Phobius"/>
    </source>
</evidence>
<gene>
    <name evidence="12" type="ORF">FC88_GL000523</name>
</gene>
<comment type="subcellular location">
    <subcellularLocation>
        <location evidence="1">Cell membrane</location>
        <topology evidence="1">Single-pass membrane protein</topology>
    </subcellularLocation>
</comment>
<dbReference type="InterPro" id="IPR003849">
    <property type="entry name" value="Preprotein_translocase_YajC"/>
</dbReference>
<evidence type="ECO:0000256" key="4">
    <source>
        <dbReference type="ARBA" id="ARBA00022475"/>
    </source>
</evidence>
<evidence type="ECO:0000256" key="9">
    <source>
        <dbReference type="ARBA" id="ARBA00023136"/>
    </source>
</evidence>
<keyword evidence="9 11" id="KW-0472">Membrane</keyword>
<evidence type="ECO:0000256" key="3">
    <source>
        <dbReference type="ARBA" id="ARBA00022448"/>
    </source>
</evidence>
<dbReference type="SMART" id="SM01323">
    <property type="entry name" value="YajC"/>
    <property type="match status" value="1"/>
</dbReference>
<evidence type="ECO:0000256" key="2">
    <source>
        <dbReference type="ARBA" id="ARBA00006742"/>
    </source>
</evidence>
<feature type="region of interest" description="Disordered" evidence="10">
    <location>
        <begin position="101"/>
        <end position="166"/>
    </location>
</feature>
<keyword evidence="7 11" id="KW-1133">Transmembrane helix</keyword>
<accession>A0ABR5P5Y9</accession>
<keyword evidence="5 11" id="KW-0812">Transmembrane</keyword>
<feature type="compositionally biased region" description="Basic and acidic residues" evidence="10">
    <location>
        <begin position="107"/>
        <end position="166"/>
    </location>
</feature>
<dbReference type="NCBIfam" id="TIGR00739">
    <property type="entry name" value="yajC"/>
    <property type="match status" value="1"/>
</dbReference>
<proteinExistence type="inferred from homology"/>
<dbReference type="PANTHER" id="PTHR33909">
    <property type="entry name" value="SEC TRANSLOCON ACCESSORY COMPLEX SUBUNIT YAJC"/>
    <property type="match status" value="1"/>
</dbReference>
<name>A0ABR5P5Y9_9LACO</name>
<keyword evidence="6" id="KW-0653">Protein transport</keyword>
<evidence type="ECO:0000256" key="5">
    <source>
        <dbReference type="ARBA" id="ARBA00022692"/>
    </source>
</evidence>
<reference evidence="12 13" key="1">
    <citation type="journal article" date="2015" name="Genome Announc.">
        <title>Expanding the biotechnology potential of lactobacilli through comparative genomics of 213 strains and associated genera.</title>
        <authorList>
            <person name="Sun Z."/>
            <person name="Harris H.M."/>
            <person name="McCann A."/>
            <person name="Guo C."/>
            <person name="Argimon S."/>
            <person name="Zhang W."/>
            <person name="Yang X."/>
            <person name="Jeffery I.B."/>
            <person name="Cooney J.C."/>
            <person name="Kagawa T.F."/>
            <person name="Liu W."/>
            <person name="Song Y."/>
            <person name="Salvetti E."/>
            <person name="Wrobel A."/>
            <person name="Rasinkangas P."/>
            <person name="Parkhill J."/>
            <person name="Rea M.C."/>
            <person name="O'Sullivan O."/>
            <person name="Ritari J."/>
            <person name="Douillard F.P."/>
            <person name="Paul Ross R."/>
            <person name="Yang R."/>
            <person name="Briner A.E."/>
            <person name="Felis G.E."/>
            <person name="de Vos W.M."/>
            <person name="Barrangou R."/>
            <person name="Klaenhammer T.R."/>
            <person name="Caufield P.W."/>
            <person name="Cui Y."/>
            <person name="Zhang H."/>
            <person name="O'Toole P.W."/>
        </authorList>
    </citation>
    <scope>NUCLEOTIDE SEQUENCE [LARGE SCALE GENOMIC DNA]</scope>
    <source>
        <strain evidence="12 13">JCM 17355</strain>
    </source>
</reference>
<comment type="caution">
    <text evidence="12">The sequence shown here is derived from an EMBL/GenBank/DDBJ whole genome shotgun (WGS) entry which is preliminary data.</text>
</comment>
<dbReference type="PANTHER" id="PTHR33909:SF1">
    <property type="entry name" value="SEC TRANSLOCON ACCESSORY COMPLEX SUBUNIT YAJC"/>
    <property type="match status" value="1"/>
</dbReference>
<dbReference type="Proteomes" id="UP000051379">
    <property type="component" value="Unassembled WGS sequence"/>
</dbReference>
<keyword evidence="13" id="KW-1185">Reference proteome</keyword>
<protein>
    <submittedName>
        <fullName evidence="12">Protein translocase subunit</fullName>
    </submittedName>
</protein>
<dbReference type="Pfam" id="PF02699">
    <property type="entry name" value="YajC"/>
    <property type="match status" value="1"/>
</dbReference>
<evidence type="ECO:0000256" key="10">
    <source>
        <dbReference type="SAM" id="MobiDB-lite"/>
    </source>
</evidence>
<keyword evidence="8" id="KW-0811">Translocation</keyword>
<keyword evidence="4" id="KW-1003">Cell membrane</keyword>
<evidence type="ECO:0000256" key="6">
    <source>
        <dbReference type="ARBA" id="ARBA00022927"/>
    </source>
</evidence>